<dbReference type="EMBL" id="CAFBLQ010000175">
    <property type="protein sequence ID" value="CAB4881053.1"/>
    <property type="molecule type" value="Genomic_DNA"/>
</dbReference>
<keyword evidence="1" id="KW-0378">Hydrolase</keyword>
<dbReference type="AlphaFoldDB" id="A0A6J7ENG1"/>
<evidence type="ECO:0000256" key="1">
    <source>
        <dbReference type="ARBA" id="ARBA00022801"/>
    </source>
</evidence>
<dbReference type="Gene3D" id="3.40.1090.10">
    <property type="entry name" value="Cytosolic phospholipase A2 catalytic domain"/>
    <property type="match status" value="1"/>
</dbReference>
<dbReference type="PANTHER" id="PTHR14226">
    <property type="entry name" value="NEUROPATHY TARGET ESTERASE/SWISS CHEESE D.MELANOGASTER"/>
    <property type="match status" value="1"/>
</dbReference>
<evidence type="ECO:0000256" key="3">
    <source>
        <dbReference type="ARBA" id="ARBA00023098"/>
    </source>
</evidence>
<dbReference type="GO" id="GO:0016042">
    <property type="term" value="P:lipid catabolic process"/>
    <property type="evidence" value="ECO:0007669"/>
    <property type="project" value="UniProtKB-KW"/>
</dbReference>
<dbReference type="PROSITE" id="PS51635">
    <property type="entry name" value="PNPLA"/>
    <property type="match status" value="1"/>
</dbReference>
<name>A0A6J7ENG1_9ZZZZ</name>
<evidence type="ECO:0000313" key="5">
    <source>
        <dbReference type="EMBL" id="CAB4881053.1"/>
    </source>
</evidence>
<dbReference type="InterPro" id="IPR016035">
    <property type="entry name" value="Acyl_Trfase/lysoPLipase"/>
</dbReference>
<dbReference type="InterPro" id="IPR002641">
    <property type="entry name" value="PNPLA_dom"/>
</dbReference>
<proteinExistence type="predicted"/>
<evidence type="ECO:0000256" key="2">
    <source>
        <dbReference type="ARBA" id="ARBA00022963"/>
    </source>
</evidence>
<dbReference type="SUPFAM" id="SSF52151">
    <property type="entry name" value="FabD/lysophospholipase-like"/>
    <property type="match status" value="1"/>
</dbReference>
<keyword evidence="2" id="KW-0442">Lipid degradation</keyword>
<dbReference type="PANTHER" id="PTHR14226:SF64">
    <property type="entry name" value="PNPLA DOMAIN-CONTAINING PROTEIN"/>
    <property type="match status" value="1"/>
</dbReference>
<dbReference type="Pfam" id="PF01734">
    <property type="entry name" value="Patatin"/>
    <property type="match status" value="1"/>
</dbReference>
<dbReference type="GO" id="GO:0016787">
    <property type="term" value="F:hydrolase activity"/>
    <property type="evidence" value="ECO:0007669"/>
    <property type="project" value="UniProtKB-KW"/>
</dbReference>
<reference evidence="5" key="1">
    <citation type="submission" date="2020-05" db="EMBL/GenBank/DDBJ databases">
        <authorList>
            <person name="Chiriac C."/>
            <person name="Salcher M."/>
            <person name="Ghai R."/>
            <person name="Kavagutti S V."/>
        </authorList>
    </citation>
    <scope>NUCLEOTIDE SEQUENCE</scope>
</reference>
<dbReference type="InterPro" id="IPR050301">
    <property type="entry name" value="NTE"/>
</dbReference>
<accession>A0A6J7ENG1</accession>
<gene>
    <name evidence="5" type="ORF">UFOPK3423_01353</name>
</gene>
<sequence length="293" mass="30216">MRGVVSAGMVTALSLLGAGQAFDLALGVSAGASNAFAFCAGTDDRVAAAYYGACVDGPFLSARRAALGRGPLMDLEVLAQDIVVGRDDELVRRADASGVRLGFVATDVETAAPVVLEDFADAQELRTALRASSLLPGIAGAPVELKGRLHVDGTITESIPYPSALRLGATHVLVLQTRPVGVPLRRARGPERLISARALRRLGPQVEAAYAARPQRYAAAVAELAERSADGAGPPFLATIRPAAGTPPVGQLERSKPRLRAGARSGALAVHLALTGGRPWLDGRLATTLPGLA</sequence>
<feature type="domain" description="PNPLA" evidence="4">
    <location>
        <begin position="1"/>
        <end position="165"/>
    </location>
</feature>
<keyword evidence="3" id="KW-0443">Lipid metabolism</keyword>
<organism evidence="5">
    <name type="scientific">freshwater metagenome</name>
    <dbReference type="NCBI Taxonomy" id="449393"/>
    <lineage>
        <taxon>unclassified sequences</taxon>
        <taxon>metagenomes</taxon>
        <taxon>ecological metagenomes</taxon>
    </lineage>
</organism>
<protein>
    <submittedName>
        <fullName evidence="5">Unannotated protein</fullName>
    </submittedName>
</protein>
<evidence type="ECO:0000259" key="4">
    <source>
        <dbReference type="PROSITE" id="PS51635"/>
    </source>
</evidence>